<dbReference type="SUPFAM" id="SSF103481">
    <property type="entry name" value="Multidrug resistance efflux transporter EmrE"/>
    <property type="match status" value="2"/>
</dbReference>
<dbReference type="PANTHER" id="PTHR42920:SF5">
    <property type="entry name" value="EAMA DOMAIN-CONTAINING PROTEIN"/>
    <property type="match status" value="1"/>
</dbReference>
<feature type="domain" description="EamA" evidence="7">
    <location>
        <begin position="8"/>
        <end position="142"/>
    </location>
</feature>
<feature type="transmembrane region" description="Helical" evidence="6">
    <location>
        <begin position="183"/>
        <end position="202"/>
    </location>
</feature>
<organism evidence="9">
    <name type="scientific">freshwater metagenome</name>
    <dbReference type="NCBI Taxonomy" id="449393"/>
    <lineage>
        <taxon>unclassified sequences</taxon>
        <taxon>metagenomes</taxon>
        <taxon>ecological metagenomes</taxon>
    </lineage>
</organism>
<dbReference type="PANTHER" id="PTHR42920">
    <property type="entry name" value="OS03G0707200 PROTEIN-RELATED"/>
    <property type="match status" value="1"/>
</dbReference>
<name>A0A6J6DZB5_9ZZZZ</name>
<accession>A0A6J6DZB5</accession>
<gene>
    <name evidence="8" type="ORF">UFOPK1503_00219</name>
    <name evidence="9" type="ORF">UFOPK1693_00576</name>
</gene>
<evidence type="ECO:0000313" key="9">
    <source>
        <dbReference type="EMBL" id="CAB4569451.1"/>
    </source>
</evidence>
<dbReference type="EMBL" id="CAEZST010000002">
    <property type="protein sequence ID" value="CAB4540701.1"/>
    <property type="molecule type" value="Genomic_DNA"/>
</dbReference>
<dbReference type="Gene3D" id="1.10.3730.20">
    <property type="match status" value="1"/>
</dbReference>
<evidence type="ECO:0000256" key="5">
    <source>
        <dbReference type="ARBA" id="ARBA00023136"/>
    </source>
</evidence>
<feature type="transmembrane region" description="Helical" evidence="6">
    <location>
        <begin position="95"/>
        <end position="120"/>
    </location>
</feature>
<dbReference type="EMBL" id="CAEZTO010000005">
    <property type="protein sequence ID" value="CAB4569451.1"/>
    <property type="molecule type" value="Genomic_DNA"/>
</dbReference>
<proteinExistence type="predicted"/>
<evidence type="ECO:0000256" key="3">
    <source>
        <dbReference type="ARBA" id="ARBA00022692"/>
    </source>
</evidence>
<feature type="transmembrane region" description="Helical" evidence="6">
    <location>
        <begin position="257"/>
        <end position="277"/>
    </location>
</feature>
<dbReference type="AlphaFoldDB" id="A0A6J6DZB5"/>
<feature type="transmembrane region" description="Helical" evidence="6">
    <location>
        <begin position="283"/>
        <end position="299"/>
    </location>
</feature>
<feature type="domain" description="EamA" evidence="7">
    <location>
        <begin position="153"/>
        <end position="298"/>
    </location>
</feature>
<keyword evidence="2" id="KW-1003">Cell membrane</keyword>
<dbReference type="Pfam" id="PF00892">
    <property type="entry name" value="EamA"/>
    <property type="match status" value="2"/>
</dbReference>
<evidence type="ECO:0000256" key="2">
    <source>
        <dbReference type="ARBA" id="ARBA00022475"/>
    </source>
</evidence>
<evidence type="ECO:0000259" key="7">
    <source>
        <dbReference type="Pfam" id="PF00892"/>
    </source>
</evidence>
<dbReference type="InterPro" id="IPR000620">
    <property type="entry name" value="EamA_dom"/>
</dbReference>
<feature type="transmembrane region" description="Helical" evidence="6">
    <location>
        <begin position="152"/>
        <end position="171"/>
    </location>
</feature>
<keyword evidence="5 6" id="KW-0472">Membrane</keyword>
<evidence type="ECO:0000256" key="6">
    <source>
        <dbReference type="SAM" id="Phobius"/>
    </source>
</evidence>
<dbReference type="GO" id="GO:0005886">
    <property type="term" value="C:plasma membrane"/>
    <property type="evidence" value="ECO:0007669"/>
    <property type="project" value="UniProtKB-SubCell"/>
</dbReference>
<feature type="transmembrane region" description="Helical" evidence="6">
    <location>
        <begin position="227"/>
        <end position="250"/>
    </location>
</feature>
<dbReference type="InterPro" id="IPR037185">
    <property type="entry name" value="EmrE-like"/>
</dbReference>
<protein>
    <submittedName>
        <fullName evidence="9">Unannotated protein</fullName>
    </submittedName>
</protein>
<comment type="subcellular location">
    <subcellularLocation>
        <location evidence="1">Cell membrane</location>
        <topology evidence="1">Multi-pass membrane protein</topology>
    </subcellularLocation>
</comment>
<keyword evidence="3 6" id="KW-0812">Transmembrane</keyword>
<dbReference type="InterPro" id="IPR051258">
    <property type="entry name" value="Diverse_Substrate_Transporter"/>
</dbReference>
<feature type="transmembrane region" description="Helical" evidence="6">
    <location>
        <begin position="40"/>
        <end position="58"/>
    </location>
</feature>
<feature type="transmembrane region" description="Helical" evidence="6">
    <location>
        <begin position="70"/>
        <end position="89"/>
    </location>
</feature>
<feature type="transmembrane region" description="Helical" evidence="6">
    <location>
        <begin position="127"/>
        <end position="146"/>
    </location>
</feature>
<sequence length="312" mass="33448">MTQKHPTLGVIFALSAAILFGLNASTTKVIISAGISAEQVVFIRSMFTGVIAISWVLFTSPKALRVPARMIPRLLLLGVIGVGLLQWSYSQAVFYLPIGIALLLEYTAVLWVPIIALIIFKEKVKKQIWLGAALVLGGLAVVAQIWDSQLNALGVFYAFLAAAALTVHLITGERIQRTLPTNVTLAYGMGIATLFFLPLANIGELDLSLLNSTINLSGNFSAIDVPMWLALTFMGIFGSFLPMALTYLALRNLSATLVGVVATAETILAAFFALLWLGEVITLTQFLGSIVVIAGILLAQTARESKTVKVVD</sequence>
<keyword evidence="4 6" id="KW-1133">Transmembrane helix</keyword>
<evidence type="ECO:0000313" key="8">
    <source>
        <dbReference type="EMBL" id="CAB4540701.1"/>
    </source>
</evidence>
<reference evidence="9" key="1">
    <citation type="submission" date="2020-05" db="EMBL/GenBank/DDBJ databases">
        <authorList>
            <person name="Chiriac C."/>
            <person name="Salcher M."/>
            <person name="Ghai R."/>
            <person name="Kavagutti S V."/>
        </authorList>
    </citation>
    <scope>NUCLEOTIDE SEQUENCE</scope>
</reference>
<evidence type="ECO:0000256" key="1">
    <source>
        <dbReference type="ARBA" id="ARBA00004651"/>
    </source>
</evidence>
<evidence type="ECO:0000256" key="4">
    <source>
        <dbReference type="ARBA" id="ARBA00022989"/>
    </source>
</evidence>